<evidence type="ECO:0000313" key="2">
    <source>
        <dbReference type="EMBL" id="RPE77183.1"/>
    </source>
</evidence>
<dbReference type="AlphaFoldDB" id="A0A3N4V5D1"/>
<dbReference type="Proteomes" id="UP000269708">
    <property type="component" value="Unassembled WGS sequence"/>
</dbReference>
<feature type="transmembrane region" description="Helical" evidence="1">
    <location>
        <begin position="46"/>
        <end position="79"/>
    </location>
</feature>
<keyword evidence="3" id="KW-1185">Reference proteome</keyword>
<keyword evidence="1" id="KW-0812">Transmembrane</keyword>
<dbReference type="EMBL" id="RKQN01000003">
    <property type="protein sequence ID" value="RPE77183.1"/>
    <property type="molecule type" value="Genomic_DNA"/>
</dbReference>
<evidence type="ECO:0000256" key="1">
    <source>
        <dbReference type="SAM" id="Phobius"/>
    </source>
</evidence>
<keyword evidence="1" id="KW-1133">Transmembrane helix</keyword>
<dbReference type="RefSeq" id="WP_123770767.1">
    <property type="nucleotide sequence ID" value="NZ_RKQN01000003.1"/>
</dbReference>
<feature type="transmembrane region" description="Helical" evidence="1">
    <location>
        <begin position="110"/>
        <end position="130"/>
    </location>
</feature>
<protein>
    <submittedName>
        <fullName evidence="2">Uncharacterized protein</fullName>
    </submittedName>
</protein>
<accession>A0A3N4V5D1</accession>
<evidence type="ECO:0000313" key="3">
    <source>
        <dbReference type="Proteomes" id="UP000269708"/>
    </source>
</evidence>
<feature type="transmembrane region" description="Helical" evidence="1">
    <location>
        <begin position="86"/>
        <end position="104"/>
    </location>
</feature>
<gene>
    <name evidence="2" type="ORF">EDC50_2448</name>
</gene>
<organism evidence="2 3">
    <name type="scientific">Vulcaniibacterium tengchongense</name>
    <dbReference type="NCBI Taxonomy" id="1273429"/>
    <lineage>
        <taxon>Bacteria</taxon>
        <taxon>Pseudomonadati</taxon>
        <taxon>Pseudomonadota</taxon>
        <taxon>Gammaproteobacteria</taxon>
        <taxon>Lysobacterales</taxon>
        <taxon>Lysobacteraceae</taxon>
        <taxon>Vulcaniibacterium</taxon>
    </lineage>
</organism>
<proteinExistence type="predicted"/>
<sequence length="140" mass="14238">MGRTILGMVVGVVVAIAAIMAVEMLGHGLYPPPAGLDPADPANEAAFAAFVAALPLTAKLMVVFAWALGSFLGALVAAWIARHQTAAALLVALVVISGVVGMIAQVPHPLWLAAAGLLPVPLALLAVGLVRRRASLPRVD</sequence>
<name>A0A3N4V5D1_9GAMM</name>
<feature type="transmembrane region" description="Helical" evidence="1">
    <location>
        <begin position="5"/>
        <end position="26"/>
    </location>
</feature>
<reference evidence="2 3" key="1">
    <citation type="submission" date="2018-11" db="EMBL/GenBank/DDBJ databases">
        <title>Genomic Encyclopedia of Type Strains, Phase IV (KMG-IV): sequencing the most valuable type-strain genomes for metagenomic binning, comparative biology and taxonomic classification.</title>
        <authorList>
            <person name="Goeker M."/>
        </authorList>
    </citation>
    <scope>NUCLEOTIDE SEQUENCE [LARGE SCALE GENOMIC DNA]</scope>
    <source>
        <strain evidence="2 3">DSM 25623</strain>
    </source>
</reference>
<keyword evidence="1" id="KW-0472">Membrane</keyword>
<comment type="caution">
    <text evidence="2">The sequence shown here is derived from an EMBL/GenBank/DDBJ whole genome shotgun (WGS) entry which is preliminary data.</text>
</comment>